<protein>
    <recommendedName>
        <fullName evidence="4">P pilus assembly protein, chaperone PapD</fullName>
    </recommendedName>
</protein>
<organism evidence="2 3">
    <name type="scientific">Deinococcus malanensis</name>
    <dbReference type="NCBI Taxonomy" id="1706855"/>
    <lineage>
        <taxon>Bacteria</taxon>
        <taxon>Thermotogati</taxon>
        <taxon>Deinococcota</taxon>
        <taxon>Deinococci</taxon>
        <taxon>Deinococcales</taxon>
        <taxon>Deinococcaceae</taxon>
        <taxon>Deinococcus</taxon>
    </lineage>
</organism>
<gene>
    <name evidence="2" type="ORF">GCM10008955_10950</name>
</gene>
<evidence type="ECO:0000256" key="1">
    <source>
        <dbReference type="SAM" id="SignalP"/>
    </source>
</evidence>
<dbReference type="Proteomes" id="UP000647587">
    <property type="component" value="Unassembled WGS sequence"/>
</dbReference>
<dbReference type="EMBL" id="BMPP01000003">
    <property type="protein sequence ID" value="GGK19334.1"/>
    <property type="molecule type" value="Genomic_DNA"/>
</dbReference>
<keyword evidence="3" id="KW-1185">Reference proteome</keyword>
<accession>A0ABQ2ES04</accession>
<keyword evidence="1" id="KW-0732">Signal</keyword>
<name>A0ABQ2ES04_9DEIO</name>
<feature type="chain" id="PRO_5045591056" description="P pilus assembly protein, chaperone PapD" evidence="1">
    <location>
        <begin position="23"/>
        <end position="264"/>
    </location>
</feature>
<evidence type="ECO:0000313" key="3">
    <source>
        <dbReference type="Proteomes" id="UP000647587"/>
    </source>
</evidence>
<proteinExistence type="predicted"/>
<feature type="signal peptide" evidence="1">
    <location>
        <begin position="1"/>
        <end position="22"/>
    </location>
</feature>
<evidence type="ECO:0000313" key="2">
    <source>
        <dbReference type="EMBL" id="GGK19334.1"/>
    </source>
</evidence>
<sequence length="264" mass="28101">MHTTRSHFVALALLTVVGVGQAQVQVASAPVTQYDVKPGRNVIEGILTLTNPGSKDEQAHLVLSDVKSDPQAGAVYLKPGTLNRSNTSWLELPSSVVTVPAHGKLNVPYRINIPANAAAGTHWGVILVQGGTVEKTAASAGKSSITIREMTQYAVQVFVNLPGGQAKLKFQNPNLSKTSEGLKLDVELGNQGERLALPNTRVEVYDSNGTVVLKLNGRQRRVLPGMSVLETHAINGLKPGKYQVLILADDESGVVGARYNVTVE</sequence>
<reference evidence="3" key="1">
    <citation type="journal article" date="2019" name="Int. J. Syst. Evol. Microbiol.">
        <title>The Global Catalogue of Microorganisms (GCM) 10K type strain sequencing project: providing services to taxonomists for standard genome sequencing and annotation.</title>
        <authorList>
            <consortium name="The Broad Institute Genomics Platform"/>
            <consortium name="The Broad Institute Genome Sequencing Center for Infectious Disease"/>
            <person name="Wu L."/>
            <person name="Ma J."/>
        </authorList>
    </citation>
    <scope>NUCLEOTIDE SEQUENCE [LARGE SCALE GENOMIC DNA]</scope>
    <source>
        <strain evidence="3">JCM 30331</strain>
    </source>
</reference>
<evidence type="ECO:0008006" key="4">
    <source>
        <dbReference type="Google" id="ProtNLM"/>
    </source>
</evidence>
<comment type="caution">
    <text evidence="2">The sequence shown here is derived from an EMBL/GenBank/DDBJ whole genome shotgun (WGS) entry which is preliminary data.</text>
</comment>
<dbReference type="RefSeq" id="WP_189005267.1">
    <property type="nucleotide sequence ID" value="NZ_BMPP01000003.1"/>
</dbReference>